<evidence type="ECO:0000313" key="4">
    <source>
        <dbReference type="RefSeq" id="XP_013874488.1"/>
    </source>
</evidence>
<feature type="compositionally biased region" description="Acidic residues" evidence="1">
    <location>
        <begin position="226"/>
        <end position="239"/>
    </location>
</feature>
<gene>
    <name evidence="3 4 5 6 7" type="primary">LOC106524978</name>
</gene>
<dbReference type="RefSeq" id="XP_013874488.1">
    <property type="nucleotide sequence ID" value="XM_014019034.1"/>
</dbReference>
<evidence type="ECO:0000256" key="1">
    <source>
        <dbReference type="SAM" id="MobiDB-lite"/>
    </source>
</evidence>
<dbReference type="AlphaFoldDB" id="A0A2I4C3C0"/>
<protein>
    <submittedName>
        <fullName evidence="3 4">Uncharacterized protein C11orf85 homolog</fullName>
    </submittedName>
</protein>
<name>A0A2I4C3C0_AUSLI</name>
<reference evidence="3 4" key="1">
    <citation type="submission" date="2025-04" db="UniProtKB">
        <authorList>
            <consortium name="RefSeq"/>
        </authorList>
    </citation>
    <scope>IDENTIFICATION</scope>
</reference>
<evidence type="ECO:0000313" key="7">
    <source>
        <dbReference type="RefSeq" id="XP_013874491.1"/>
    </source>
</evidence>
<feature type="compositionally biased region" description="Basic and acidic residues" evidence="1">
    <location>
        <begin position="187"/>
        <end position="225"/>
    </location>
</feature>
<evidence type="ECO:0000313" key="2">
    <source>
        <dbReference type="Proteomes" id="UP000192220"/>
    </source>
</evidence>
<dbReference type="GO" id="GO:0005637">
    <property type="term" value="C:nuclear inner membrane"/>
    <property type="evidence" value="ECO:0007669"/>
    <property type="project" value="TreeGrafter"/>
</dbReference>
<dbReference type="GO" id="GO:0003677">
    <property type="term" value="F:DNA binding"/>
    <property type="evidence" value="ECO:0007669"/>
    <property type="project" value="InterPro"/>
</dbReference>
<dbReference type="RefSeq" id="XP_013874491.1">
    <property type="nucleotide sequence ID" value="XM_014019037.1"/>
</dbReference>
<dbReference type="RefSeq" id="XP_013874487.1">
    <property type="nucleotide sequence ID" value="XM_014019033.1"/>
</dbReference>
<dbReference type="InterPro" id="IPR027816">
    <property type="entry name" value="MAJIN"/>
</dbReference>
<dbReference type="GO" id="GO:0070197">
    <property type="term" value="P:meiotic attachment of telomere to nuclear envelope"/>
    <property type="evidence" value="ECO:0007669"/>
    <property type="project" value="TreeGrafter"/>
</dbReference>
<evidence type="ECO:0000313" key="6">
    <source>
        <dbReference type="RefSeq" id="XP_013874490.1"/>
    </source>
</evidence>
<proteinExistence type="predicted"/>
<feature type="region of interest" description="Disordered" evidence="1">
    <location>
        <begin position="107"/>
        <end position="262"/>
    </location>
</feature>
<evidence type="ECO:0000313" key="5">
    <source>
        <dbReference type="RefSeq" id="XP_013874489.1"/>
    </source>
</evidence>
<dbReference type="RefSeq" id="XP_013874490.1">
    <property type="nucleotide sequence ID" value="XM_014019036.1"/>
</dbReference>
<dbReference type="PANTHER" id="PTHR35824:SF1">
    <property type="entry name" value="MEMBRANE-ANCHORED JUNCTION PROTEIN"/>
    <property type="match status" value="1"/>
</dbReference>
<dbReference type="RefSeq" id="XP_013874489.1">
    <property type="nucleotide sequence ID" value="XM_014019035.1"/>
</dbReference>
<dbReference type="Pfam" id="PF15077">
    <property type="entry name" value="MAJIN"/>
    <property type="match status" value="1"/>
</dbReference>
<dbReference type="CTD" id="283129"/>
<keyword evidence="2" id="KW-1185">Reference proteome</keyword>
<feature type="compositionally biased region" description="Acidic residues" evidence="1">
    <location>
        <begin position="162"/>
        <end position="175"/>
    </location>
</feature>
<dbReference type="STRING" id="52670.A0A2I4C3C0"/>
<sequence>MPLQPFSFPVPETRFLKAGSLIYKFKIKGGTSYSEDKDFKGECFNQELEDVIRTVLGNLDHLEPFSTARHIVFPYKSPWGKVHKHTTKERKLYPFIITLYMEKNMHKRKRPEEEEMRHISSVSESRSKRCCRDSPLEEAILKEFSRMEGENSKEDLDHQRSEEEEEEEEQEEVTEDPMLAYEPETTPESRSKRCCRDSPLEEAILKEFSRMEGENSKEDLDHQRSEEEEEEEEQEEVTEDPMLAYEPETTPEEERTPERPGILKRLARNLFPFVFKP</sequence>
<accession>A0A2I4C3C0</accession>
<dbReference type="PANTHER" id="PTHR35824">
    <property type="entry name" value="MEMBRANE-ANCHORED JUNCTION PROTEIN MAJIN"/>
    <property type="match status" value="1"/>
</dbReference>
<feature type="compositionally biased region" description="Basic and acidic residues" evidence="1">
    <location>
        <begin position="125"/>
        <end position="161"/>
    </location>
</feature>
<evidence type="ECO:0000313" key="3">
    <source>
        <dbReference type="RefSeq" id="XP_013874487.1"/>
    </source>
</evidence>
<dbReference type="Proteomes" id="UP000192220">
    <property type="component" value="Unplaced"/>
</dbReference>
<dbReference type="KEGG" id="alim:106524978"/>
<organism evidence="2 7">
    <name type="scientific">Austrofundulus limnaeus</name>
    <name type="common">Annual killifish</name>
    <dbReference type="NCBI Taxonomy" id="52670"/>
    <lineage>
        <taxon>Eukaryota</taxon>
        <taxon>Metazoa</taxon>
        <taxon>Chordata</taxon>
        <taxon>Craniata</taxon>
        <taxon>Vertebrata</taxon>
        <taxon>Euteleostomi</taxon>
        <taxon>Actinopterygii</taxon>
        <taxon>Neopterygii</taxon>
        <taxon>Teleostei</taxon>
        <taxon>Neoteleostei</taxon>
        <taxon>Acanthomorphata</taxon>
        <taxon>Ovalentaria</taxon>
        <taxon>Atherinomorphae</taxon>
        <taxon>Cyprinodontiformes</taxon>
        <taxon>Rivulidae</taxon>
        <taxon>Austrofundulus</taxon>
    </lineage>
</organism>
<dbReference type="GO" id="GO:0007129">
    <property type="term" value="P:homologous chromosome pairing at meiosis"/>
    <property type="evidence" value="ECO:0007669"/>
    <property type="project" value="TreeGrafter"/>
</dbReference>